<proteinExistence type="predicted"/>
<sequence length="164" mass="18712">PEQLQLTMMAHSLCDPTRVPEGKYSVLTEQFTVPANAMTERQWLEYKKSHAEAVMDLWQKYAPNMTWDNVIGLIPLTPYDHCRLDNMAPTGNWGVIDIIPSQFSKFRPVPELAGHRTPVKNLYATGSAWHPMSGGTAFQGYNCYKVIAEDFGLRKPWEEQGQPW</sequence>
<comment type="caution">
    <text evidence="1">The sequence shown here is derived from an EMBL/GenBank/DDBJ whole genome shotgun (WGS) entry which is preliminary data.</text>
</comment>
<evidence type="ECO:0000313" key="1">
    <source>
        <dbReference type="EMBL" id="GAG51194.1"/>
    </source>
</evidence>
<protein>
    <recommendedName>
        <fullName evidence="2">Amine oxidase domain-containing protein</fullName>
    </recommendedName>
</protein>
<gene>
    <name evidence="1" type="ORF">S01H1_79235</name>
</gene>
<dbReference type="PANTHER" id="PTHR10668:SF103">
    <property type="entry name" value="PYRIDINE NUCLEOTIDE-DISULFIDE OXIDOREDUCTASE DOMAIN-CONTAINING PROTEIN 2"/>
    <property type="match status" value="1"/>
</dbReference>
<dbReference type="AlphaFoldDB" id="X0Y5G9"/>
<accession>X0Y5G9</accession>
<name>X0Y5G9_9ZZZZ</name>
<evidence type="ECO:0008006" key="2">
    <source>
        <dbReference type="Google" id="ProtNLM"/>
    </source>
</evidence>
<reference evidence="1" key="1">
    <citation type="journal article" date="2014" name="Front. Microbiol.">
        <title>High frequency of phylogenetically diverse reductive dehalogenase-homologous genes in deep subseafloor sedimentary metagenomes.</title>
        <authorList>
            <person name="Kawai M."/>
            <person name="Futagami T."/>
            <person name="Toyoda A."/>
            <person name="Takaki Y."/>
            <person name="Nishi S."/>
            <person name="Hori S."/>
            <person name="Arai W."/>
            <person name="Tsubouchi T."/>
            <person name="Morono Y."/>
            <person name="Uchiyama I."/>
            <person name="Ito T."/>
            <person name="Fujiyama A."/>
            <person name="Inagaki F."/>
            <person name="Takami H."/>
        </authorList>
    </citation>
    <scope>NUCLEOTIDE SEQUENCE</scope>
    <source>
        <strain evidence="1">Expedition CK06-06</strain>
    </source>
</reference>
<organism evidence="1">
    <name type="scientific">marine sediment metagenome</name>
    <dbReference type="NCBI Taxonomy" id="412755"/>
    <lineage>
        <taxon>unclassified sequences</taxon>
        <taxon>metagenomes</taxon>
        <taxon>ecological metagenomes</taxon>
    </lineage>
</organism>
<dbReference type="GO" id="GO:0005829">
    <property type="term" value="C:cytosol"/>
    <property type="evidence" value="ECO:0007669"/>
    <property type="project" value="TreeGrafter"/>
</dbReference>
<dbReference type="PANTHER" id="PTHR10668">
    <property type="entry name" value="PHYTOENE DEHYDROGENASE"/>
    <property type="match status" value="1"/>
</dbReference>
<dbReference type="EMBL" id="BARS01053394">
    <property type="protein sequence ID" value="GAG51194.1"/>
    <property type="molecule type" value="Genomic_DNA"/>
</dbReference>
<feature type="non-terminal residue" evidence="1">
    <location>
        <position position="1"/>
    </location>
</feature>